<feature type="region of interest" description="Disordered" evidence="4">
    <location>
        <begin position="1"/>
        <end position="20"/>
    </location>
</feature>
<keyword evidence="2 3" id="KW-0378">Hydrolase</keyword>
<dbReference type="InterPro" id="IPR040170">
    <property type="entry name" value="Cytosol_ACT"/>
</dbReference>
<dbReference type="SUPFAM" id="SSF54637">
    <property type="entry name" value="Thioesterase/thiol ester dehydrase-isomerase"/>
    <property type="match status" value="1"/>
</dbReference>
<gene>
    <name evidence="6" type="ORF">CKO43_18260</name>
</gene>
<comment type="similarity">
    <text evidence="1">Belongs to the acyl coenzyme A hydrolase family.</text>
</comment>
<accession>A0ABS1DZT0</accession>
<dbReference type="PANTHER" id="PTHR11049:SF24">
    <property type="entry name" value="CYTOSOLIC ACYL COENZYME A THIOESTER HYDROLASE"/>
    <property type="match status" value="1"/>
</dbReference>
<organism evidence="6 7">
    <name type="scientific">Rubrivivax gelatinosus</name>
    <name type="common">Rhodocyclus gelatinosus</name>
    <name type="synonym">Rhodopseudomonas gelatinosa</name>
    <dbReference type="NCBI Taxonomy" id="28068"/>
    <lineage>
        <taxon>Bacteria</taxon>
        <taxon>Pseudomonadati</taxon>
        <taxon>Pseudomonadota</taxon>
        <taxon>Betaproteobacteria</taxon>
        <taxon>Burkholderiales</taxon>
        <taxon>Sphaerotilaceae</taxon>
        <taxon>Rubrivivax</taxon>
    </lineage>
</organism>
<protein>
    <recommendedName>
        <fullName evidence="5">HotDog ACOT-type domain-containing protein</fullName>
    </recommendedName>
</protein>
<sequence>MHSPQDRGRTPKPAPAAGTTAAEPALLEPLTLTELVLPGQANHYGTLFGPYGLALLGKAAYLVARCRSGQSVVMAAAGDIEFLRPVPVGALLTLVARIRRVGRSSLTVGVEAWLDAALAAEPVLRGRFEMVAVDDHGRPAALGAGCSAPATVSAATNTQGDRR</sequence>
<evidence type="ECO:0000313" key="6">
    <source>
        <dbReference type="EMBL" id="MBK1714710.1"/>
    </source>
</evidence>
<dbReference type="Pfam" id="PF03061">
    <property type="entry name" value="4HBT"/>
    <property type="match status" value="1"/>
</dbReference>
<feature type="domain" description="HotDog ACOT-type" evidence="5">
    <location>
        <begin position="26"/>
        <end position="136"/>
    </location>
</feature>
<proteinExistence type="inferred from homology"/>
<keyword evidence="7" id="KW-1185">Reference proteome</keyword>
<evidence type="ECO:0000313" key="7">
    <source>
        <dbReference type="Proteomes" id="UP001041814"/>
    </source>
</evidence>
<reference evidence="6" key="1">
    <citation type="submission" date="2017-08" db="EMBL/GenBank/DDBJ databases">
        <authorList>
            <person name="Imhoff J.F."/>
            <person name="Rahn T."/>
            <person name="Kuenzel S."/>
            <person name="Neulinger S.C."/>
        </authorList>
    </citation>
    <scope>NUCLEOTIDE SEQUENCE</scope>
    <source>
        <strain evidence="6">IM 151</strain>
    </source>
</reference>
<dbReference type="PANTHER" id="PTHR11049">
    <property type="entry name" value="ACYL COENZYME A THIOESTER HYDROLASE"/>
    <property type="match status" value="1"/>
</dbReference>
<dbReference type="RefSeq" id="WP_200379511.1">
    <property type="nucleotide sequence ID" value="NZ_NRRU01000078.1"/>
</dbReference>
<dbReference type="Gene3D" id="3.10.129.10">
    <property type="entry name" value="Hotdog Thioesterase"/>
    <property type="match status" value="1"/>
</dbReference>
<name>A0ABS1DZT0_RUBGE</name>
<reference evidence="6" key="2">
    <citation type="journal article" date="2020" name="Microorganisms">
        <title>Osmotic Adaptation and Compatible Solute Biosynthesis of Phototrophic Bacteria as Revealed from Genome Analyses.</title>
        <authorList>
            <person name="Imhoff J.F."/>
            <person name="Rahn T."/>
            <person name="Kunzel S."/>
            <person name="Keller A."/>
            <person name="Neulinger S.C."/>
        </authorList>
    </citation>
    <scope>NUCLEOTIDE SEQUENCE</scope>
    <source>
        <strain evidence="6">IM 151</strain>
    </source>
</reference>
<evidence type="ECO:0000256" key="4">
    <source>
        <dbReference type="SAM" id="MobiDB-lite"/>
    </source>
</evidence>
<comment type="caution">
    <text evidence="6">The sequence shown here is derived from an EMBL/GenBank/DDBJ whole genome shotgun (WGS) entry which is preliminary data.</text>
</comment>
<evidence type="ECO:0000256" key="3">
    <source>
        <dbReference type="PROSITE-ProRule" id="PRU01106"/>
    </source>
</evidence>
<evidence type="ECO:0000259" key="5">
    <source>
        <dbReference type="PROSITE" id="PS51770"/>
    </source>
</evidence>
<dbReference type="EMBL" id="NRRU01000078">
    <property type="protein sequence ID" value="MBK1714710.1"/>
    <property type="molecule type" value="Genomic_DNA"/>
</dbReference>
<dbReference type="InterPro" id="IPR029069">
    <property type="entry name" value="HotDog_dom_sf"/>
</dbReference>
<dbReference type="PROSITE" id="PS51770">
    <property type="entry name" value="HOTDOG_ACOT"/>
    <property type="match status" value="1"/>
</dbReference>
<dbReference type="InterPro" id="IPR006683">
    <property type="entry name" value="Thioestr_dom"/>
</dbReference>
<dbReference type="CDD" id="cd03442">
    <property type="entry name" value="BFIT_BACH"/>
    <property type="match status" value="1"/>
</dbReference>
<dbReference type="Proteomes" id="UP001041814">
    <property type="component" value="Unassembled WGS sequence"/>
</dbReference>
<evidence type="ECO:0000256" key="2">
    <source>
        <dbReference type="ARBA" id="ARBA00022801"/>
    </source>
</evidence>
<evidence type="ECO:0000256" key="1">
    <source>
        <dbReference type="ARBA" id="ARBA00010458"/>
    </source>
</evidence>
<dbReference type="InterPro" id="IPR033120">
    <property type="entry name" value="HOTDOG_ACOT"/>
</dbReference>